<dbReference type="EMBL" id="PRLK01000009">
    <property type="protein sequence ID" value="RYC72410.1"/>
    <property type="molecule type" value="Genomic_DNA"/>
</dbReference>
<gene>
    <name evidence="1" type="ORF">G6CMJM_00564</name>
</gene>
<name>A0ABY0FK06_9BACT</name>
<accession>A0ABY0FK06</accession>
<reference evidence="1 2" key="2">
    <citation type="journal article" date="2020" name="Cell Rep.">
        <title>Acquisition and Adaptation of Ultra-small Parasitic Reduced Genome Bacteria to Mammalian Hosts.</title>
        <authorList>
            <person name="McLean J.S."/>
            <person name="Bor B."/>
            <person name="Kerns K.A."/>
            <person name="Liu Q."/>
            <person name="To T.T."/>
            <person name="Solden L."/>
            <person name="Hendrickson E.L."/>
            <person name="Wrighton K."/>
            <person name="Shi W."/>
            <person name="He X."/>
        </authorList>
    </citation>
    <scope>NUCLEOTIDE SEQUENCE [LARGE SCALE GENOMIC DNA]</scope>
    <source>
        <strain evidence="1 2">TM7_CMJM_G6_1_HOT_870</strain>
    </source>
</reference>
<proteinExistence type="predicted"/>
<keyword evidence="2" id="KW-1185">Reference proteome</keyword>
<evidence type="ECO:0000313" key="1">
    <source>
        <dbReference type="EMBL" id="RYC72410.1"/>
    </source>
</evidence>
<evidence type="ECO:0000313" key="2">
    <source>
        <dbReference type="Proteomes" id="UP001190925"/>
    </source>
</evidence>
<protein>
    <submittedName>
        <fullName evidence="1">Uncharacterized protein</fullName>
    </submittedName>
</protein>
<dbReference type="RefSeq" id="WP_129718955.1">
    <property type="nucleotide sequence ID" value="NZ_PRLK01000009.1"/>
</dbReference>
<comment type="caution">
    <text evidence="1">The sequence shown here is derived from an EMBL/GenBank/DDBJ whole genome shotgun (WGS) entry which is preliminary data.</text>
</comment>
<sequence length="82" mass="9323">MQNQSEKINVLNRIYSAHISPKEFINPENKQIISYHVLELGLNLNGSDQILELKLSNKSNAKLLILSSTPKPSNFLEDNENM</sequence>
<organism evidence="1 2">
    <name type="scientific">Candidatus Nanogingivalis gingivitcus</name>
    <dbReference type="NCBI Taxonomy" id="2171992"/>
    <lineage>
        <taxon>Bacteria</taxon>
        <taxon>Candidatus Saccharimonadota</taxon>
        <taxon>Candidatus Nanosyncoccalia</taxon>
        <taxon>Candidatus Nanogingivales</taxon>
        <taxon>Candidatus Nanogingivalaceae</taxon>
        <taxon>Candidatus Nanogingivalis</taxon>
    </lineage>
</organism>
<dbReference type="Proteomes" id="UP001190925">
    <property type="component" value="Unassembled WGS sequence"/>
</dbReference>
<reference evidence="1 2" key="1">
    <citation type="journal article" date="2018" name="bioRxiv">
        <title>Evidence of independent acquisition and adaption of ultra-small bacteria to human hosts across the highly diverse yet reduced genomes of the phylum Saccharibacteria.</title>
        <authorList>
            <person name="McLean J.S."/>
            <person name="Bor B."/>
            <person name="To T.T."/>
            <person name="Liu Q."/>
            <person name="Kearns K.A."/>
            <person name="Solden L.M."/>
            <person name="Wrighton K.C."/>
            <person name="He X."/>
            <person name="Shi W."/>
        </authorList>
    </citation>
    <scope>NUCLEOTIDE SEQUENCE [LARGE SCALE GENOMIC DNA]</scope>
    <source>
        <strain evidence="1 2">TM7_CMJM_G6_1_HOT_870</strain>
    </source>
</reference>